<keyword evidence="3 8" id="KW-0808">Transferase</keyword>
<sequence>MKFEIIVSLFATMIISAVLTPFIRKLAFAVGAEDRPNKRRVNKIPMPTIGGLAIFIAYTFTTMILLRGQFPTKVLWGIYGGETIIILTGIIDDIFVLKPRQKVLGISIAALWVYFTAGVKM</sequence>
<protein>
    <submittedName>
        <fullName evidence="8">Undecaprenyl/decaprenyl-phosphate alpha-N-acetylglucosaminyl 1-phosphate transferase</fullName>
    </submittedName>
</protein>
<dbReference type="InterPro" id="IPR000715">
    <property type="entry name" value="Glycosyl_transferase_4"/>
</dbReference>
<keyword evidence="5 7" id="KW-1133">Transmembrane helix</keyword>
<feature type="non-terminal residue" evidence="8">
    <location>
        <position position="121"/>
    </location>
</feature>
<evidence type="ECO:0000256" key="5">
    <source>
        <dbReference type="ARBA" id="ARBA00022989"/>
    </source>
</evidence>
<dbReference type="GO" id="GO:0044038">
    <property type="term" value="P:cell wall macromolecule biosynthetic process"/>
    <property type="evidence" value="ECO:0007669"/>
    <property type="project" value="TreeGrafter"/>
</dbReference>
<dbReference type="GO" id="GO:0005886">
    <property type="term" value="C:plasma membrane"/>
    <property type="evidence" value="ECO:0007669"/>
    <property type="project" value="UniProtKB-SubCell"/>
</dbReference>
<dbReference type="Proteomes" id="UP000491237">
    <property type="component" value="Unassembled WGS sequence"/>
</dbReference>
<comment type="caution">
    <text evidence="8">The sequence shown here is derived from an EMBL/GenBank/DDBJ whole genome shotgun (WGS) entry which is preliminary data.</text>
</comment>
<organism evidence="8 9">
    <name type="scientific">Lentilactobacillus parabuchneri</name>
    <dbReference type="NCBI Taxonomy" id="152331"/>
    <lineage>
        <taxon>Bacteria</taxon>
        <taxon>Bacillati</taxon>
        <taxon>Bacillota</taxon>
        <taxon>Bacilli</taxon>
        <taxon>Lactobacillales</taxon>
        <taxon>Lactobacillaceae</taxon>
        <taxon>Lentilactobacillus</taxon>
    </lineage>
</organism>
<keyword evidence="6 7" id="KW-0472">Membrane</keyword>
<evidence type="ECO:0000313" key="9">
    <source>
        <dbReference type="Proteomes" id="UP000491237"/>
    </source>
</evidence>
<reference evidence="8 9" key="1">
    <citation type="submission" date="2019-11" db="EMBL/GenBank/DDBJ databases">
        <title>Draft Genome Sequence of Plant Growth-Promoting Rhizosphere-Associated Bacteria.</title>
        <authorList>
            <person name="Vasilyev I.Y."/>
            <person name="Radchenko V."/>
            <person name="Ilnitskaya E.V."/>
        </authorList>
    </citation>
    <scope>NUCLEOTIDE SEQUENCE [LARGE SCALE GENOMIC DNA]</scope>
    <source>
        <strain evidence="8 9">VRA_07sq_f</strain>
    </source>
</reference>
<dbReference type="EMBL" id="WKKY01000278">
    <property type="protein sequence ID" value="MSE21129.1"/>
    <property type="molecule type" value="Genomic_DNA"/>
</dbReference>
<feature type="transmembrane region" description="Helical" evidence="7">
    <location>
        <begin position="6"/>
        <end position="23"/>
    </location>
</feature>
<evidence type="ECO:0000256" key="3">
    <source>
        <dbReference type="ARBA" id="ARBA00022679"/>
    </source>
</evidence>
<keyword evidence="2" id="KW-1003">Cell membrane</keyword>
<evidence type="ECO:0000256" key="1">
    <source>
        <dbReference type="ARBA" id="ARBA00004651"/>
    </source>
</evidence>
<comment type="subcellular location">
    <subcellularLocation>
        <location evidence="1">Cell membrane</location>
        <topology evidence="1">Multi-pass membrane protein</topology>
    </subcellularLocation>
</comment>
<dbReference type="AlphaFoldDB" id="A0A844EGK3"/>
<dbReference type="GO" id="GO:0009103">
    <property type="term" value="P:lipopolysaccharide biosynthetic process"/>
    <property type="evidence" value="ECO:0007669"/>
    <property type="project" value="TreeGrafter"/>
</dbReference>
<feature type="transmembrane region" description="Helical" evidence="7">
    <location>
        <begin position="103"/>
        <end position="119"/>
    </location>
</feature>
<dbReference type="PANTHER" id="PTHR22926:SF3">
    <property type="entry name" value="UNDECAPRENYL-PHOSPHATE ALPHA-N-ACETYLGLUCOSAMINYL 1-PHOSPHATE TRANSFERASE"/>
    <property type="match status" value="1"/>
</dbReference>
<name>A0A844EGK3_9LACO</name>
<keyword evidence="4 7" id="KW-0812">Transmembrane</keyword>
<evidence type="ECO:0000256" key="7">
    <source>
        <dbReference type="SAM" id="Phobius"/>
    </source>
</evidence>
<proteinExistence type="predicted"/>
<feature type="transmembrane region" description="Helical" evidence="7">
    <location>
        <begin position="44"/>
        <end position="68"/>
    </location>
</feature>
<dbReference type="GO" id="GO:0071555">
    <property type="term" value="P:cell wall organization"/>
    <property type="evidence" value="ECO:0007669"/>
    <property type="project" value="TreeGrafter"/>
</dbReference>
<feature type="transmembrane region" description="Helical" evidence="7">
    <location>
        <begin position="74"/>
        <end position="91"/>
    </location>
</feature>
<evidence type="ECO:0000256" key="6">
    <source>
        <dbReference type="ARBA" id="ARBA00023136"/>
    </source>
</evidence>
<evidence type="ECO:0000313" key="8">
    <source>
        <dbReference type="EMBL" id="MSE21129.1"/>
    </source>
</evidence>
<evidence type="ECO:0000256" key="4">
    <source>
        <dbReference type="ARBA" id="ARBA00022692"/>
    </source>
</evidence>
<dbReference type="GO" id="GO:0016780">
    <property type="term" value="F:phosphotransferase activity, for other substituted phosphate groups"/>
    <property type="evidence" value="ECO:0007669"/>
    <property type="project" value="InterPro"/>
</dbReference>
<gene>
    <name evidence="8" type="ORF">GKC44_07705</name>
</gene>
<dbReference type="PANTHER" id="PTHR22926">
    <property type="entry name" value="PHOSPHO-N-ACETYLMURAMOYL-PENTAPEPTIDE-TRANSFERASE"/>
    <property type="match status" value="1"/>
</dbReference>
<evidence type="ECO:0000256" key="2">
    <source>
        <dbReference type="ARBA" id="ARBA00022475"/>
    </source>
</evidence>
<accession>A0A844EGK3</accession>